<dbReference type="Proteomes" id="UP000187012">
    <property type="component" value="Unassembled WGS sequence"/>
</dbReference>
<keyword evidence="2" id="KW-1185">Reference proteome</keyword>
<name>A0A1N7RW58_9BURK</name>
<evidence type="ECO:0000313" key="1">
    <source>
        <dbReference type="EMBL" id="SIT39356.1"/>
    </source>
</evidence>
<accession>A0A1N7RW58</accession>
<dbReference type="AlphaFoldDB" id="A0A1N7RW58"/>
<sequence length="120" mass="12723">MNAHKRSRPTLTSCTRPALASTCRCCVTDCRVISVPAVNCAIDIALPAHNTAIKRRRVSSPSAAKTGAALRSIDARATGLPDALLTLGDMLFEVGHLLPPPAVVHTERFVAARGRQLVEA</sequence>
<evidence type="ECO:0000313" key="2">
    <source>
        <dbReference type="Proteomes" id="UP000187012"/>
    </source>
</evidence>
<gene>
    <name evidence="1" type="ORF">BN2475_190204</name>
</gene>
<reference evidence="1 2" key="1">
    <citation type="submission" date="2016-12" db="EMBL/GenBank/DDBJ databases">
        <authorList>
            <person name="Song W.-J."/>
            <person name="Kurnit D.M."/>
        </authorList>
    </citation>
    <scope>NUCLEOTIDE SEQUENCE [LARGE SCALE GENOMIC DNA]</scope>
    <source>
        <strain evidence="1 2">STM7296</strain>
    </source>
</reference>
<dbReference type="EMBL" id="CYGX02000019">
    <property type="protein sequence ID" value="SIT39356.1"/>
    <property type="molecule type" value="Genomic_DNA"/>
</dbReference>
<organism evidence="1 2">
    <name type="scientific">Paraburkholderia ribeironis</name>
    <dbReference type="NCBI Taxonomy" id="1247936"/>
    <lineage>
        <taxon>Bacteria</taxon>
        <taxon>Pseudomonadati</taxon>
        <taxon>Pseudomonadota</taxon>
        <taxon>Betaproteobacteria</taxon>
        <taxon>Burkholderiales</taxon>
        <taxon>Burkholderiaceae</taxon>
        <taxon>Paraburkholderia</taxon>
    </lineage>
</organism>
<proteinExistence type="predicted"/>
<protein>
    <submittedName>
        <fullName evidence="1">Uncharacterized protein</fullName>
    </submittedName>
</protein>